<evidence type="ECO:0000313" key="3">
    <source>
        <dbReference type="Proteomes" id="UP000198922"/>
    </source>
</evidence>
<dbReference type="RefSeq" id="WP_090112077.1">
    <property type="nucleotide sequence ID" value="NZ_FNAT01000003.1"/>
</dbReference>
<keyword evidence="3" id="KW-1185">Reference proteome</keyword>
<feature type="chain" id="PRO_5011620495" evidence="1">
    <location>
        <begin position="19"/>
        <end position="240"/>
    </location>
</feature>
<dbReference type="Proteomes" id="UP000198922">
    <property type="component" value="Unassembled WGS sequence"/>
</dbReference>
<reference evidence="3" key="1">
    <citation type="submission" date="2016-10" db="EMBL/GenBank/DDBJ databases">
        <authorList>
            <person name="Varghese N."/>
            <person name="Submissions S."/>
        </authorList>
    </citation>
    <scope>NUCLEOTIDE SEQUENCE [LARGE SCALE GENOMIC DNA]</scope>
    <source>
        <strain evidence="3">DSM 21424</strain>
    </source>
</reference>
<sequence length="240" mass="25874">MKTPIALLLATIPGLAAAQSPGTVPMPEGCTAYMTVQTAGCTVSHHFTCEADPEGWQRRVDLDEEGVAYVGAIDSETQWVESSYPRAGRAERLAPAPADPASFSELVENGADSFDFTTRSEQTGETRYIGGDSLTGETVTIDGVELDRTEYRIRAIGPDGEELWRSAGHEFISREHRLFLSGTSTVTGPEGSFESDDTPVEFIFPDEQGFLSSHPKHGCGATMSSLVPGQIAKEFSHDQL</sequence>
<proteinExistence type="predicted"/>
<organism evidence="2 3">
    <name type="scientific">Limimaricola pyoseonensis</name>
    <dbReference type="NCBI Taxonomy" id="521013"/>
    <lineage>
        <taxon>Bacteria</taxon>
        <taxon>Pseudomonadati</taxon>
        <taxon>Pseudomonadota</taxon>
        <taxon>Alphaproteobacteria</taxon>
        <taxon>Rhodobacterales</taxon>
        <taxon>Paracoccaceae</taxon>
        <taxon>Limimaricola</taxon>
    </lineage>
</organism>
<accession>A0A1G7EUM8</accession>
<gene>
    <name evidence="2" type="ORF">SAMN04488567_2299</name>
</gene>
<dbReference type="OrthoDB" id="7844595at2"/>
<feature type="signal peptide" evidence="1">
    <location>
        <begin position="1"/>
        <end position="18"/>
    </location>
</feature>
<keyword evidence="1" id="KW-0732">Signal</keyword>
<name>A0A1G7EUM8_9RHOB</name>
<evidence type="ECO:0000313" key="2">
    <source>
        <dbReference type="EMBL" id="SDE67339.1"/>
    </source>
</evidence>
<evidence type="ECO:0000256" key="1">
    <source>
        <dbReference type="SAM" id="SignalP"/>
    </source>
</evidence>
<dbReference type="EMBL" id="FNAT01000003">
    <property type="protein sequence ID" value="SDE67339.1"/>
    <property type="molecule type" value="Genomic_DNA"/>
</dbReference>
<protein>
    <submittedName>
        <fullName evidence="2">Uncharacterized protein</fullName>
    </submittedName>
</protein>
<dbReference type="AlphaFoldDB" id="A0A1G7EUM8"/>
<dbReference type="STRING" id="521013.SAMN04488567_2299"/>